<proteinExistence type="predicted"/>
<keyword evidence="2" id="KW-1185">Reference proteome</keyword>
<evidence type="ECO:0000313" key="1">
    <source>
        <dbReference type="EMBL" id="GLB45679.1"/>
    </source>
</evidence>
<dbReference type="EMBL" id="BRPK01000026">
    <property type="protein sequence ID" value="GLB45679.1"/>
    <property type="molecule type" value="Genomic_DNA"/>
</dbReference>
<name>A0A9P3Q1X6_LYOSH</name>
<sequence length="143" mass="15787">MELHRSTWELYKYSRCPKFCKILLIRSTVNVSALCAGAAHDDLSGSASTSAAPKVAQTTSQLTEVETVISHIQHGRAANFQITFPDLERRKELSHKITLRSLSKVQARPTAQLGIIDLWGCPCSLPAVAELREHRFSSCLPKG</sequence>
<dbReference type="AlphaFoldDB" id="A0A9P3Q1X6"/>
<gene>
    <name evidence="1" type="ORF">LshimejAT787_2600120</name>
</gene>
<accession>A0A9P3Q1X6</accession>
<reference evidence="1" key="1">
    <citation type="submission" date="2022-07" db="EMBL/GenBank/DDBJ databases">
        <title>The genome of Lyophyllum shimeji provides insight into the initial evolution of ectomycorrhizal fungal genome.</title>
        <authorList>
            <person name="Kobayashi Y."/>
            <person name="Shibata T."/>
            <person name="Hirakawa H."/>
            <person name="Shigenobu S."/>
            <person name="Nishiyama T."/>
            <person name="Yamada A."/>
            <person name="Hasebe M."/>
            <person name="Kawaguchi M."/>
        </authorList>
    </citation>
    <scope>NUCLEOTIDE SEQUENCE</scope>
    <source>
        <strain evidence="1">AT787</strain>
    </source>
</reference>
<dbReference type="Proteomes" id="UP001063166">
    <property type="component" value="Unassembled WGS sequence"/>
</dbReference>
<organism evidence="1 2">
    <name type="scientific">Lyophyllum shimeji</name>
    <name type="common">Hon-shimeji</name>
    <name type="synonym">Tricholoma shimeji</name>
    <dbReference type="NCBI Taxonomy" id="47721"/>
    <lineage>
        <taxon>Eukaryota</taxon>
        <taxon>Fungi</taxon>
        <taxon>Dikarya</taxon>
        <taxon>Basidiomycota</taxon>
        <taxon>Agaricomycotina</taxon>
        <taxon>Agaricomycetes</taxon>
        <taxon>Agaricomycetidae</taxon>
        <taxon>Agaricales</taxon>
        <taxon>Tricholomatineae</taxon>
        <taxon>Lyophyllaceae</taxon>
        <taxon>Lyophyllum</taxon>
    </lineage>
</organism>
<comment type="caution">
    <text evidence="1">The sequence shown here is derived from an EMBL/GenBank/DDBJ whole genome shotgun (WGS) entry which is preliminary data.</text>
</comment>
<protein>
    <submittedName>
        <fullName evidence="1">Uncharacterized protein</fullName>
    </submittedName>
</protein>
<evidence type="ECO:0000313" key="2">
    <source>
        <dbReference type="Proteomes" id="UP001063166"/>
    </source>
</evidence>